<gene>
    <name evidence="3" type="ORF">CLV84_2128</name>
</gene>
<proteinExistence type="predicted"/>
<evidence type="ECO:0000313" key="3">
    <source>
        <dbReference type="EMBL" id="PPK85236.1"/>
    </source>
</evidence>
<dbReference type="EMBL" id="PTJC01000006">
    <property type="protein sequence ID" value="PPK85236.1"/>
    <property type="molecule type" value="Genomic_DNA"/>
</dbReference>
<dbReference type="AlphaFoldDB" id="A0A2S6I231"/>
<dbReference type="OrthoDB" id="1490829at2"/>
<keyword evidence="4" id="KW-1185">Reference proteome</keyword>
<evidence type="ECO:0000256" key="2">
    <source>
        <dbReference type="SAM" id="Phobius"/>
    </source>
</evidence>
<reference evidence="3 4" key="1">
    <citation type="submission" date="2018-02" db="EMBL/GenBank/DDBJ databases">
        <title>Genomic Encyclopedia of Archaeal and Bacterial Type Strains, Phase II (KMG-II): from individual species to whole genera.</title>
        <authorList>
            <person name="Goeker M."/>
        </authorList>
    </citation>
    <scope>NUCLEOTIDE SEQUENCE [LARGE SCALE GENOMIC DNA]</scope>
    <source>
        <strain evidence="3 4">DSM 29526</strain>
    </source>
</reference>
<accession>A0A2S6I231</accession>
<feature type="compositionally biased region" description="Low complexity" evidence="1">
    <location>
        <begin position="110"/>
        <end position="127"/>
    </location>
</feature>
<organism evidence="3 4">
    <name type="scientific">Neolewinella xylanilytica</name>
    <dbReference type="NCBI Taxonomy" id="1514080"/>
    <lineage>
        <taxon>Bacteria</taxon>
        <taxon>Pseudomonadati</taxon>
        <taxon>Bacteroidota</taxon>
        <taxon>Saprospiria</taxon>
        <taxon>Saprospirales</taxon>
        <taxon>Lewinellaceae</taxon>
        <taxon>Neolewinella</taxon>
    </lineage>
</organism>
<evidence type="ECO:0000313" key="4">
    <source>
        <dbReference type="Proteomes" id="UP000237662"/>
    </source>
</evidence>
<name>A0A2S6I231_9BACT</name>
<dbReference type="RefSeq" id="WP_104419745.1">
    <property type="nucleotide sequence ID" value="NZ_PTJC01000006.1"/>
</dbReference>
<evidence type="ECO:0000256" key="1">
    <source>
        <dbReference type="SAM" id="MobiDB-lite"/>
    </source>
</evidence>
<dbReference type="Proteomes" id="UP000237662">
    <property type="component" value="Unassembled WGS sequence"/>
</dbReference>
<keyword evidence="2" id="KW-1133">Transmembrane helix</keyword>
<feature type="transmembrane region" description="Helical" evidence="2">
    <location>
        <begin position="72"/>
        <end position="93"/>
    </location>
</feature>
<feature type="region of interest" description="Disordered" evidence="1">
    <location>
        <begin position="110"/>
        <end position="137"/>
    </location>
</feature>
<keyword evidence="2" id="KW-0472">Membrane</keyword>
<protein>
    <submittedName>
        <fullName evidence="3">Uncharacterized protein</fullName>
    </submittedName>
</protein>
<comment type="caution">
    <text evidence="3">The sequence shown here is derived from an EMBL/GenBank/DDBJ whole genome shotgun (WGS) entry which is preliminary data.</text>
</comment>
<keyword evidence="2" id="KW-0812">Transmembrane</keyword>
<sequence>MNDLDELFRGGLGDRKPEVPQELWDKIAARRTALPEGEEIDRLFANRLANRQPPVPAGMWQRVRAARRRAPLLPYAVLALLLLGTAAGVFWALPQEQDSFGPTDPLATRTPFTISPSATTAPSTGPASVPPAEPELMTGMLPEQQGTENLLSARYAAPPTPASEGTAPVATPARIPITVSATVPTLRTDRVEPLSDTAVFATLPLPGPGHAFRATGGHRLRLEFLLGAAYAHQRFVHTAEGARELRSAREVSEFPQLSYQLSARLRYQLRPRWHLLTGLTYVDIRNQLEYERMNNGAKELMRSNNHLRMLEVPLLASYAVSGRRLRLNVNAGPVINLFTAVDGAYLHPDFAEPQSFGDEYRRNIGIGWTASLTTTYLVGKDRGTQLLLEPFFKSYPGSFTPREAPLSERYWLGGLQIGLRKSL</sequence>